<evidence type="ECO:0000256" key="1">
    <source>
        <dbReference type="SAM" id="MobiDB-lite"/>
    </source>
</evidence>
<comment type="caution">
    <text evidence="2">The sequence shown here is derived from an EMBL/GenBank/DDBJ whole genome shotgun (WGS) entry which is preliminary data.</text>
</comment>
<feature type="region of interest" description="Disordered" evidence="1">
    <location>
        <begin position="80"/>
        <end position="159"/>
    </location>
</feature>
<evidence type="ECO:0000313" key="3">
    <source>
        <dbReference type="Proteomes" id="UP000298111"/>
    </source>
</evidence>
<name>A0A6C1C8V6_9ACTN</name>
<feature type="region of interest" description="Disordered" evidence="1">
    <location>
        <begin position="1"/>
        <end position="55"/>
    </location>
</feature>
<dbReference type="Proteomes" id="UP000298111">
    <property type="component" value="Unassembled WGS sequence"/>
</dbReference>
<dbReference type="EMBL" id="RCIY01000114">
    <property type="protein sequence ID" value="TGG75601.1"/>
    <property type="molecule type" value="Genomic_DNA"/>
</dbReference>
<feature type="compositionally biased region" description="Low complexity" evidence="1">
    <location>
        <begin position="89"/>
        <end position="140"/>
    </location>
</feature>
<dbReference type="GeneID" id="75181635"/>
<dbReference type="AlphaFoldDB" id="A0A6C1C8V6"/>
<accession>A0A6C1C8V6</accession>
<organism evidence="2 3">
    <name type="scientific">Streptomyces albus</name>
    <dbReference type="NCBI Taxonomy" id="1888"/>
    <lineage>
        <taxon>Bacteria</taxon>
        <taxon>Bacillati</taxon>
        <taxon>Actinomycetota</taxon>
        <taxon>Actinomycetes</taxon>
        <taxon>Kitasatosporales</taxon>
        <taxon>Streptomycetaceae</taxon>
        <taxon>Streptomyces</taxon>
    </lineage>
</organism>
<proteinExistence type="predicted"/>
<dbReference type="RefSeq" id="WP_030408848.1">
    <property type="nucleotide sequence ID" value="NZ_BBQG01000019.1"/>
</dbReference>
<gene>
    <name evidence="2" type="ORF">D8771_31785</name>
</gene>
<feature type="compositionally biased region" description="Basic residues" evidence="1">
    <location>
        <begin position="1"/>
        <end position="13"/>
    </location>
</feature>
<reference evidence="2 3" key="1">
    <citation type="submission" date="2018-10" db="EMBL/GenBank/DDBJ databases">
        <title>Isolation of pseudouridimycin from Streptomyces albus DSM 40763.</title>
        <authorList>
            <person name="Rosenqvist P."/>
            <person name="Metsae-Ketelae M."/>
            <person name="Virta P."/>
        </authorList>
    </citation>
    <scope>NUCLEOTIDE SEQUENCE [LARGE SCALE GENOMIC DNA]</scope>
    <source>
        <strain evidence="2 3">DSM 40763</strain>
    </source>
</reference>
<evidence type="ECO:0000313" key="2">
    <source>
        <dbReference type="EMBL" id="TGG75601.1"/>
    </source>
</evidence>
<sequence length="321" mass="32691">MNKPVLRRRRRHRPADEKQDTGGHPPAPATGPAPETAAGPDTEHGDGPATRARRGRNRLLVATALFATLILPKVVDGPGHSDDLAAHQPSPGTGQASSSASPAPGSTPGSAPDPAPSSAASPTPGTGGSPETAPDGAHPPGAGPLNGPDTDADADSPASAFRSVRAGQCLTVHANGTGWSRPAPTEATRVPCGDDRAFTRVTAVHRAGPGGAGDTSCPVGNGRATWSMDDTTLCVTRQFRTGQCLLAESTGGEMRAALMSAPACSSRPPAGQGRYDRLLTVTGVYDDDTTCREGDAGTHDRYWTWQVDGGSRTLCTADATG</sequence>
<protein>
    <submittedName>
        <fullName evidence="2">Uncharacterized protein</fullName>
    </submittedName>
</protein>